<dbReference type="Pfam" id="PF09587">
    <property type="entry name" value="PGA_cap"/>
    <property type="match status" value="2"/>
</dbReference>
<dbReference type="STRING" id="1802516.A3A75_02165"/>
<proteinExistence type="inferred from homology"/>
<evidence type="ECO:0000313" key="3">
    <source>
        <dbReference type="EMBL" id="OGM59736.1"/>
    </source>
</evidence>
<reference evidence="3 4" key="1">
    <citation type="journal article" date="2016" name="Nat. Commun.">
        <title>Thousands of microbial genomes shed light on interconnected biogeochemical processes in an aquifer system.</title>
        <authorList>
            <person name="Anantharaman K."/>
            <person name="Brown C.T."/>
            <person name="Hug L.A."/>
            <person name="Sharon I."/>
            <person name="Castelle C.J."/>
            <person name="Probst A.J."/>
            <person name="Thomas B.C."/>
            <person name="Singh A."/>
            <person name="Wilkins M.J."/>
            <person name="Karaoz U."/>
            <person name="Brodie E.L."/>
            <person name="Williams K.H."/>
            <person name="Hubbard S.S."/>
            <person name="Banfield J.F."/>
        </authorList>
    </citation>
    <scope>NUCLEOTIDE SEQUENCE [LARGE SCALE GENOMIC DNA]</scope>
</reference>
<dbReference type="SUPFAM" id="SSF56300">
    <property type="entry name" value="Metallo-dependent phosphatases"/>
    <property type="match status" value="1"/>
</dbReference>
<sequence length="338" mass="37441">MHSLQKFTLFGIGFLLLILLYSSSKSPIENNSGRKSGNSLSPKSDTIPNSDVSILLTGDVMLGRTVMIKSLESGDPNYPFLKVAGTLRSADITFVNLENPIIANCPKYESGFIFCALPAMVKGLTFAGIDVVNLANNHSRNFGEKGLEETVKILKDNGILATGLGRLVTIERDGQVFGFLGFDFTVKNPTEADLKLIKESDTKVDILIVAVHWGVEYTSTPTKQQREWARQMADAGADVISGHHPHWVQGIECFEKPKGVDTIPPLGWNRFTPQDNTCPSNSTLVYYSLGNFVFDQMWSEETKKGMVVELNFLDSELQSINQQKTYMFKSGQPQFVKD</sequence>
<dbReference type="AlphaFoldDB" id="A0A1F8B6S0"/>
<evidence type="ECO:0000313" key="4">
    <source>
        <dbReference type="Proteomes" id="UP000179018"/>
    </source>
</evidence>
<name>A0A1F8B6S0_9BACT</name>
<dbReference type="EMBL" id="MGHC01000017">
    <property type="protein sequence ID" value="OGM59736.1"/>
    <property type="molecule type" value="Genomic_DNA"/>
</dbReference>
<dbReference type="InterPro" id="IPR029052">
    <property type="entry name" value="Metallo-depent_PP-like"/>
</dbReference>
<dbReference type="Proteomes" id="UP000179018">
    <property type="component" value="Unassembled WGS sequence"/>
</dbReference>
<dbReference type="SMART" id="SM00854">
    <property type="entry name" value="PGA_cap"/>
    <property type="match status" value="1"/>
</dbReference>
<feature type="domain" description="Capsule synthesis protein CapA" evidence="2">
    <location>
        <begin position="53"/>
        <end position="296"/>
    </location>
</feature>
<dbReference type="InterPro" id="IPR019079">
    <property type="entry name" value="Capsule_synth_CapA"/>
</dbReference>
<dbReference type="PANTHER" id="PTHR33393:SF11">
    <property type="entry name" value="POLYGLUTAMINE SYNTHESIS ACCESSORY PROTEIN RV0574C-RELATED"/>
    <property type="match status" value="1"/>
</dbReference>
<evidence type="ECO:0000259" key="2">
    <source>
        <dbReference type="SMART" id="SM00854"/>
    </source>
</evidence>
<dbReference type="InterPro" id="IPR052169">
    <property type="entry name" value="CW_Biosynth-Accessory"/>
</dbReference>
<dbReference type="PANTHER" id="PTHR33393">
    <property type="entry name" value="POLYGLUTAMINE SYNTHESIS ACCESSORY PROTEIN RV0574C-RELATED"/>
    <property type="match status" value="1"/>
</dbReference>
<evidence type="ECO:0000256" key="1">
    <source>
        <dbReference type="ARBA" id="ARBA00005662"/>
    </source>
</evidence>
<comment type="similarity">
    <text evidence="1">Belongs to the CapA family.</text>
</comment>
<protein>
    <recommendedName>
        <fullName evidence="2">Capsule synthesis protein CapA domain-containing protein</fullName>
    </recommendedName>
</protein>
<dbReference type="CDD" id="cd07381">
    <property type="entry name" value="MPP_CapA"/>
    <property type="match status" value="1"/>
</dbReference>
<accession>A0A1F8B6S0</accession>
<organism evidence="3 4">
    <name type="scientific">Candidatus Woesebacteria bacterium RIFCSPLOWO2_01_FULL_39_10</name>
    <dbReference type="NCBI Taxonomy" id="1802516"/>
    <lineage>
        <taxon>Bacteria</taxon>
        <taxon>Candidatus Woeseibacteriota</taxon>
    </lineage>
</organism>
<comment type="caution">
    <text evidence="3">The sequence shown here is derived from an EMBL/GenBank/DDBJ whole genome shotgun (WGS) entry which is preliminary data.</text>
</comment>
<gene>
    <name evidence="3" type="ORF">A3A75_02165</name>
</gene>
<dbReference type="Gene3D" id="3.60.21.10">
    <property type="match status" value="1"/>
</dbReference>